<dbReference type="EMBL" id="GIFC01001342">
    <property type="protein sequence ID" value="MXU83425.1"/>
    <property type="molecule type" value="Transcribed_RNA"/>
</dbReference>
<sequence>MARKRPKQLNRSGRAPHCRHRGIILVFTASLVRARVTNLSNVDNLLCFLRPRDERRENCLPKTDMKYCNPALDTN</sequence>
<organism evidence="1">
    <name type="scientific">Ixodes ricinus</name>
    <name type="common">Common tick</name>
    <name type="synonym">Acarus ricinus</name>
    <dbReference type="NCBI Taxonomy" id="34613"/>
    <lineage>
        <taxon>Eukaryota</taxon>
        <taxon>Metazoa</taxon>
        <taxon>Ecdysozoa</taxon>
        <taxon>Arthropoda</taxon>
        <taxon>Chelicerata</taxon>
        <taxon>Arachnida</taxon>
        <taxon>Acari</taxon>
        <taxon>Parasitiformes</taxon>
        <taxon>Ixodida</taxon>
        <taxon>Ixodoidea</taxon>
        <taxon>Ixodidae</taxon>
        <taxon>Ixodinae</taxon>
        <taxon>Ixodes</taxon>
    </lineage>
</organism>
<protein>
    <submittedName>
        <fullName evidence="1">Putative secreted protein</fullName>
    </submittedName>
</protein>
<accession>A0A6B0U4B7</accession>
<name>A0A6B0U4B7_IXORI</name>
<proteinExistence type="predicted"/>
<reference evidence="1" key="1">
    <citation type="submission" date="2019-12" db="EMBL/GenBank/DDBJ databases">
        <title>An insight into the sialome of adult female Ixodes ricinus ticks feeding for 6 days.</title>
        <authorList>
            <person name="Perner J."/>
            <person name="Ribeiro J.M.C."/>
        </authorList>
    </citation>
    <scope>NUCLEOTIDE SEQUENCE</scope>
    <source>
        <strain evidence="1">Semi-engorged</strain>
        <tissue evidence="1">Salivary glands</tissue>
    </source>
</reference>
<evidence type="ECO:0000313" key="1">
    <source>
        <dbReference type="EMBL" id="MXU83425.1"/>
    </source>
</evidence>
<dbReference type="AlphaFoldDB" id="A0A6B0U4B7"/>